<comment type="subunit">
    <text evidence="3">Forms a complex with KhpB.</text>
</comment>
<comment type="similarity">
    <text evidence="3">Belongs to the KhpA RNA-binding protein family.</text>
</comment>
<accession>A0A2R6XYQ5</accession>
<keyword evidence="2 3" id="KW-0694">RNA-binding</keyword>
<dbReference type="AlphaFoldDB" id="A0A2R6XYQ5"/>
<proteinExistence type="inferred from homology"/>
<dbReference type="PANTHER" id="PTHR34654:SF1">
    <property type="entry name" value="RNA-BINDING PROTEIN KHPA"/>
    <property type="match status" value="1"/>
</dbReference>
<gene>
    <name evidence="3" type="primary">khpA</name>
    <name evidence="5" type="ORF">BSOLF_1795</name>
    <name evidence="4" type="ORF">BSOLF_1899</name>
</gene>
<keyword evidence="3" id="KW-0143">Chaperone</keyword>
<evidence type="ECO:0000256" key="2">
    <source>
        <dbReference type="ARBA" id="ARBA00022884"/>
    </source>
</evidence>
<dbReference type="GO" id="GO:0008360">
    <property type="term" value="P:regulation of cell shape"/>
    <property type="evidence" value="ECO:0007669"/>
    <property type="project" value="UniProtKB-KW"/>
</dbReference>
<dbReference type="GO" id="GO:0009252">
    <property type="term" value="P:peptidoglycan biosynthetic process"/>
    <property type="evidence" value="ECO:0007669"/>
    <property type="project" value="UniProtKB-UniRule"/>
</dbReference>
<dbReference type="InterPro" id="IPR020627">
    <property type="entry name" value="KhpA"/>
</dbReference>
<comment type="subcellular location">
    <subcellularLocation>
        <location evidence="3">Cytoplasm</location>
    </subcellularLocation>
</comment>
<keyword evidence="3" id="KW-0133">Cell shape</keyword>
<protein>
    <recommendedName>
        <fullName evidence="3">RNA-binding protein KhpA</fullName>
    </recommendedName>
    <alternativeName>
        <fullName evidence="3">KH-domain protein A</fullName>
    </alternativeName>
</protein>
<dbReference type="EMBL" id="PEBX01000100">
    <property type="protein sequence ID" value="PTQ55550.1"/>
    <property type="molecule type" value="Genomic_DNA"/>
</dbReference>
<dbReference type="HAMAP" id="MF_00088">
    <property type="entry name" value="KhpA"/>
    <property type="match status" value="1"/>
</dbReference>
<evidence type="ECO:0000313" key="6">
    <source>
        <dbReference type="Proteomes" id="UP000244338"/>
    </source>
</evidence>
<dbReference type="GO" id="GO:0003723">
    <property type="term" value="F:RNA binding"/>
    <property type="evidence" value="ECO:0007669"/>
    <property type="project" value="UniProtKB-UniRule"/>
</dbReference>
<dbReference type="InterPro" id="IPR009019">
    <property type="entry name" value="KH_sf_prok-type"/>
</dbReference>
<evidence type="ECO:0000256" key="3">
    <source>
        <dbReference type="HAMAP-Rule" id="MF_00088"/>
    </source>
</evidence>
<sequence length="79" mass="8742">MGKVREALEYLVRGMVDHPDEVHVSEAEDGETTVYAIWVHEADKGRVIGRSGQTANALRQVAYAIAAKHGKRIRIDIVS</sequence>
<comment type="caution">
    <text evidence="4">The sequence shown here is derived from an EMBL/GenBank/DDBJ whole genome shotgun (WGS) entry which is preliminary data.</text>
</comment>
<name>A0A2R6XYQ5_9BACL</name>
<organism evidence="4 6">
    <name type="scientific">Candidatus Carbonibacillus altaicus</name>
    <dbReference type="NCBI Taxonomy" id="2163959"/>
    <lineage>
        <taxon>Bacteria</taxon>
        <taxon>Bacillati</taxon>
        <taxon>Bacillota</taxon>
        <taxon>Bacilli</taxon>
        <taxon>Bacillales</taxon>
        <taxon>Candidatus Carbonibacillus</taxon>
    </lineage>
</organism>
<dbReference type="Pfam" id="PF13083">
    <property type="entry name" value="KH_KhpA-B"/>
    <property type="match status" value="1"/>
</dbReference>
<evidence type="ECO:0000256" key="1">
    <source>
        <dbReference type="ARBA" id="ARBA00022490"/>
    </source>
</evidence>
<reference evidence="6" key="1">
    <citation type="journal article" date="2018" name="Sci. Rep.">
        <title>Lignite coal burning seam in the remote Altai Mountains harbors a hydrogen-driven thermophilic microbial community.</title>
        <authorList>
            <person name="Kadnikov V.V."/>
            <person name="Mardanov A.V."/>
            <person name="Ivasenko D.A."/>
            <person name="Antsiferov D.V."/>
            <person name="Beletsky A.V."/>
            <person name="Karnachuk O.V."/>
            <person name="Ravin N.V."/>
        </authorList>
    </citation>
    <scope>NUCLEOTIDE SEQUENCE [LARGE SCALE GENOMIC DNA]</scope>
</reference>
<dbReference type="SUPFAM" id="SSF54814">
    <property type="entry name" value="Prokaryotic type KH domain (KH-domain type II)"/>
    <property type="match status" value="1"/>
</dbReference>
<keyword evidence="3" id="KW-0961">Cell wall biogenesis/degradation</keyword>
<keyword evidence="1 3" id="KW-0963">Cytoplasm</keyword>
<dbReference type="EMBL" id="PEBX01000092">
    <property type="protein sequence ID" value="PTQ55607.1"/>
    <property type="molecule type" value="Genomic_DNA"/>
</dbReference>
<dbReference type="Proteomes" id="UP000244338">
    <property type="component" value="Unassembled WGS sequence"/>
</dbReference>
<dbReference type="GO" id="GO:0005737">
    <property type="term" value="C:cytoplasm"/>
    <property type="evidence" value="ECO:0007669"/>
    <property type="project" value="UniProtKB-SubCell"/>
</dbReference>
<dbReference type="Gene3D" id="3.30.300.20">
    <property type="match status" value="1"/>
</dbReference>
<dbReference type="PANTHER" id="PTHR34654">
    <property type="entry name" value="UPF0109 PROTEIN SCO5592"/>
    <property type="match status" value="1"/>
</dbReference>
<dbReference type="GO" id="GO:0071555">
    <property type="term" value="P:cell wall organization"/>
    <property type="evidence" value="ECO:0007669"/>
    <property type="project" value="UniProtKB-KW"/>
</dbReference>
<dbReference type="CDD" id="cd22533">
    <property type="entry name" value="KH-II_YlqC-like"/>
    <property type="match status" value="1"/>
</dbReference>
<comment type="function">
    <text evidence="3">A probable RNA chaperone. Forms a complex with KhpB which binds to cellular RNA and controls its expression. Plays a role in peptidoglycan (PG) homeostasis and cell length regulation.</text>
</comment>
<dbReference type="InterPro" id="IPR015946">
    <property type="entry name" value="KH_dom-like_a/b"/>
</dbReference>
<evidence type="ECO:0000313" key="5">
    <source>
        <dbReference type="EMBL" id="PTQ55607.1"/>
    </source>
</evidence>
<evidence type="ECO:0000313" key="4">
    <source>
        <dbReference type="EMBL" id="PTQ55550.1"/>
    </source>
</evidence>
<reference evidence="4" key="2">
    <citation type="journal article" date="2018" name="Sci. Rep.">
        <title>Lignite coal burning seam in the remote Altai Mountains harbors a hydrogen-driven thermophilic microbial community.</title>
        <authorList>
            <person name="Kadnikov V.V."/>
            <person name="Mardanov A.V."/>
            <person name="Ivasenko D.A."/>
            <person name="Beletsky A.V."/>
            <person name="Karnachuk O.V."/>
            <person name="Ravin N.V."/>
        </authorList>
    </citation>
    <scope>NUCLEOTIDE SEQUENCE</scope>
    <source>
        <strain evidence="4">AL32</strain>
    </source>
</reference>